<dbReference type="Gene3D" id="1.20.1200.10">
    <property type="entry name" value="Cobalamin adenosyltransferase-like"/>
    <property type="match status" value="1"/>
</dbReference>
<evidence type="ECO:0000256" key="1">
    <source>
        <dbReference type="ARBA" id="ARBA00022679"/>
    </source>
</evidence>
<dbReference type="EMBL" id="CP000493">
    <property type="protein sequence ID" value="ABM80545.1"/>
    <property type="molecule type" value="Genomic_DNA"/>
</dbReference>
<dbReference type="Proteomes" id="UP000002593">
    <property type="component" value="Chromosome"/>
</dbReference>
<sequence>MQKTDKPGCTGLYTEALVAGKTIIVPKHSPVIEAYGYMEEAEALIARARMEVPQELVWRLERIQRAIRLLPAVLAGAIKPEDAVKPVIEAGEGLDEPGGWSLTGCGPGDPDIVLASVKLRAAERSISKAVEEGLVPRDLAEQLSAIITMISYTLYTIHWKLCSIHGGVTARESRGLLAN</sequence>
<evidence type="ECO:0000313" key="5">
    <source>
        <dbReference type="EMBL" id="ABM80545.1"/>
    </source>
</evidence>
<dbReference type="GO" id="GO:0005524">
    <property type="term" value="F:ATP binding"/>
    <property type="evidence" value="ECO:0007669"/>
    <property type="project" value="UniProtKB-KW"/>
</dbReference>
<dbReference type="KEGG" id="hbu:Hbut_0689"/>
<dbReference type="GeneID" id="4782839"/>
<dbReference type="EnsemblBacteria" id="ABM80545">
    <property type="protein sequence ID" value="ABM80545"/>
    <property type="gene ID" value="Hbut_0689"/>
</dbReference>
<keyword evidence="2" id="KW-0547">Nucleotide-binding</keyword>
<keyword evidence="3" id="KW-0067">ATP-binding</keyword>
<dbReference type="Pfam" id="PF01923">
    <property type="entry name" value="Cob_adeno_trans"/>
    <property type="match status" value="1"/>
</dbReference>
<proteinExistence type="predicted"/>
<dbReference type="InterPro" id="IPR016030">
    <property type="entry name" value="CblAdoTrfase-like"/>
</dbReference>
<dbReference type="InterPro" id="IPR036451">
    <property type="entry name" value="CblAdoTrfase-like_sf"/>
</dbReference>
<dbReference type="STRING" id="415426.Hbut_0689"/>
<evidence type="ECO:0000259" key="4">
    <source>
        <dbReference type="Pfam" id="PF01923"/>
    </source>
</evidence>
<evidence type="ECO:0000256" key="2">
    <source>
        <dbReference type="ARBA" id="ARBA00022741"/>
    </source>
</evidence>
<reference evidence="5 6" key="1">
    <citation type="journal article" date="2007" name="Archaea">
        <title>The genome of Hyperthermus butylicus: a sulfur-reducing, peptide fermenting, neutrophilic Crenarchaeote growing up to 108 degrees C.</title>
        <authorList>
            <person name="Brugger K."/>
            <person name="Chen L."/>
            <person name="Stark M."/>
            <person name="Zibat A."/>
            <person name="Redder P."/>
            <person name="Ruepp A."/>
            <person name="Awayez M."/>
            <person name="She Q."/>
            <person name="Garrett R.A."/>
            <person name="Klenk H.P."/>
        </authorList>
    </citation>
    <scope>NUCLEOTIDE SEQUENCE [LARGE SCALE GENOMIC DNA]</scope>
    <source>
        <strain evidence="6">DSM 5456 / JCM 9403 / PLM1-5</strain>
    </source>
</reference>
<gene>
    <name evidence="5" type="ordered locus">Hbut_0689</name>
</gene>
<dbReference type="eggNOG" id="arCOG00489">
    <property type="taxonomic scope" value="Archaea"/>
</dbReference>
<dbReference type="AlphaFoldDB" id="A2BKN4"/>
<organism evidence="5 6">
    <name type="scientific">Hyperthermus butylicus (strain DSM 5456 / JCM 9403 / PLM1-5)</name>
    <dbReference type="NCBI Taxonomy" id="415426"/>
    <lineage>
        <taxon>Archaea</taxon>
        <taxon>Thermoproteota</taxon>
        <taxon>Thermoprotei</taxon>
        <taxon>Desulfurococcales</taxon>
        <taxon>Pyrodictiaceae</taxon>
        <taxon>Hyperthermus</taxon>
    </lineage>
</organism>
<protein>
    <submittedName>
        <fullName evidence="5">Cobalamin adenosyltransferase</fullName>
    </submittedName>
</protein>
<dbReference type="HOGENOM" id="CLU_1500275_0_0_2"/>
<keyword evidence="1" id="KW-0808">Transferase</keyword>
<evidence type="ECO:0000313" key="6">
    <source>
        <dbReference type="Proteomes" id="UP000002593"/>
    </source>
</evidence>
<name>A2BKN4_HYPBU</name>
<evidence type="ECO:0000256" key="3">
    <source>
        <dbReference type="ARBA" id="ARBA00022840"/>
    </source>
</evidence>
<dbReference type="GO" id="GO:0016740">
    <property type="term" value="F:transferase activity"/>
    <property type="evidence" value="ECO:0007669"/>
    <property type="project" value="UniProtKB-KW"/>
</dbReference>
<feature type="domain" description="Cobalamin adenosyltransferase-like" evidence="4">
    <location>
        <begin position="24"/>
        <end position="157"/>
    </location>
</feature>
<dbReference type="SUPFAM" id="SSF89028">
    <property type="entry name" value="Cobalamin adenosyltransferase-like"/>
    <property type="match status" value="1"/>
</dbReference>
<keyword evidence="6" id="KW-1185">Reference proteome</keyword>
<dbReference type="RefSeq" id="WP_011821863.1">
    <property type="nucleotide sequence ID" value="NC_008818.1"/>
</dbReference>
<accession>A2BKN4</accession>
<dbReference type="OrthoDB" id="15132at2157"/>